<dbReference type="GO" id="GO:0005829">
    <property type="term" value="C:cytosol"/>
    <property type="evidence" value="ECO:0007669"/>
    <property type="project" value="TreeGrafter"/>
</dbReference>
<name>E6PDT7_9ZZZZ</name>
<gene>
    <name evidence="17" type="primary">yggV</name>
    <name evidence="17" type="ORF">CARN1_1725</name>
</gene>
<dbReference type="GO" id="GO:0046872">
    <property type="term" value="F:metal ion binding"/>
    <property type="evidence" value="ECO:0007669"/>
    <property type="project" value="UniProtKB-KW"/>
</dbReference>
<dbReference type="Pfam" id="PF01725">
    <property type="entry name" value="Ham1p_like"/>
    <property type="match status" value="1"/>
</dbReference>
<dbReference type="GO" id="GO:0036222">
    <property type="term" value="F:XTP diphosphatase activity"/>
    <property type="evidence" value="ECO:0007669"/>
    <property type="project" value="RHEA"/>
</dbReference>
<comment type="catalytic activity">
    <reaction evidence="10">
        <text>XTP + H2O = XMP + diphosphate + H(+)</text>
        <dbReference type="Rhea" id="RHEA:28610"/>
        <dbReference type="ChEBI" id="CHEBI:15377"/>
        <dbReference type="ChEBI" id="CHEBI:15378"/>
        <dbReference type="ChEBI" id="CHEBI:33019"/>
        <dbReference type="ChEBI" id="CHEBI:57464"/>
        <dbReference type="ChEBI" id="CHEBI:61314"/>
        <dbReference type="EC" id="3.6.1.66"/>
    </reaction>
</comment>
<keyword evidence="4" id="KW-0479">Metal-binding</keyword>
<organism evidence="17">
    <name type="scientific">mine drainage metagenome</name>
    <dbReference type="NCBI Taxonomy" id="410659"/>
    <lineage>
        <taxon>unclassified sequences</taxon>
        <taxon>metagenomes</taxon>
        <taxon>ecological metagenomes</taxon>
    </lineage>
</organism>
<dbReference type="FunFam" id="3.90.950.10:FF:000001">
    <property type="entry name" value="dITP/XTP pyrophosphatase"/>
    <property type="match status" value="1"/>
</dbReference>
<evidence type="ECO:0000256" key="5">
    <source>
        <dbReference type="ARBA" id="ARBA00022741"/>
    </source>
</evidence>
<dbReference type="GO" id="GO:0036220">
    <property type="term" value="F:ITP diphosphatase activity"/>
    <property type="evidence" value="ECO:0007669"/>
    <property type="project" value="UniProtKB-EC"/>
</dbReference>
<evidence type="ECO:0000256" key="14">
    <source>
        <dbReference type="ARBA" id="ARBA00078805"/>
    </source>
</evidence>
<proteinExistence type="inferred from homology"/>
<keyword evidence="8" id="KW-0546">Nucleotide metabolism</keyword>
<dbReference type="SUPFAM" id="SSF52972">
    <property type="entry name" value="ITPase-like"/>
    <property type="match status" value="1"/>
</dbReference>
<evidence type="ECO:0000313" key="17">
    <source>
        <dbReference type="EMBL" id="CBH74622.1"/>
    </source>
</evidence>
<comment type="catalytic activity">
    <reaction evidence="9">
        <text>dITP + H2O = dIMP + diphosphate + H(+)</text>
        <dbReference type="Rhea" id="RHEA:28342"/>
        <dbReference type="ChEBI" id="CHEBI:15377"/>
        <dbReference type="ChEBI" id="CHEBI:15378"/>
        <dbReference type="ChEBI" id="CHEBI:33019"/>
        <dbReference type="ChEBI" id="CHEBI:61194"/>
        <dbReference type="ChEBI" id="CHEBI:61382"/>
        <dbReference type="EC" id="3.6.1.66"/>
    </reaction>
</comment>
<dbReference type="GO" id="GO:0035870">
    <property type="term" value="F:dITP diphosphatase activity"/>
    <property type="evidence" value="ECO:0007669"/>
    <property type="project" value="UniProtKB-ARBA"/>
</dbReference>
<dbReference type="GO" id="GO:0000166">
    <property type="term" value="F:nucleotide binding"/>
    <property type="evidence" value="ECO:0007669"/>
    <property type="project" value="UniProtKB-KW"/>
</dbReference>
<comment type="subunit">
    <text evidence="3">Homodimer.</text>
</comment>
<dbReference type="EC" id="3.6.1.66" evidence="11"/>
<evidence type="ECO:0000256" key="3">
    <source>
        <dbReference type="ARBA" id="ARBA00011738"/>
    </source>
</evidence>
<dbReference type="InterPro" id="IPR029001">
    <property type="entry name" value="ITPase-like_fam"/>
</dbReference>
<sequence length="198" mass="21322">MSECFFLASTNEGKRAEFAALLAEHGLELGASLPYPEVEENAGDYLGNAALKAAALHSELVRLGISATVFADDSGLEIDALDGAPGIRSARYGGVELTWPQRRARLLAAIAEVPAPQRSAYFHCALLAIDERGRRYQGFGETRGSIVLAERGEAGFGYDPLFLPDGERRTFAEMSAPEKARASHRARALRDLVAAMGR</sequence>
<keyword evidence="5" id="KW-0547">Nucleotide-binding</keyword>
<dbReference type="PANTHER" id="PTHR11067:SF9">
    <property type="entry name" value="INOSINE TRIPHOSPHATE PYROPHOSPHATASE"/>
    <property type="match status" value="1"/>
</dbReference>
<evidence type="ECO:0000256" key="16">
    <source>
        <dbReference type="ARBA" id="ARBA00083635"/>
    </source>
</evidence>
<evidence type="ECO:0000256" key="6">
    <source>
        <dbReference type="ARBA" id="ARBA00022801"/>
    </source>
</evidence>
<reference evidence="17" key="1">
    <citation type="submission" date="2009-10" db="EMBL/GenBank/DDBJ databases">
        <title>Diversity of trophic interactions inside an arsenic-rich microbial ecosystem.</title>
        <authorList>
            <person name="Bertin P.N."/>
            <person name="Heinrich-Salmeron A."/>
            <person name="Pelletier E."/>
            <person name="Goulhen-Chollet F."/>
            <person name="Arsene-Ploetze F."/>
            <person name="Gallien S."/>
            <person name="Calteau A."/>
            <person name="Vallenet D."/>
            <person name="Casiot C."/>
            <person name="Chane-Woon-Ming B."/>
            <person name="Giloteaux L."/>
            <person name="Barakat M."/>
            <person name="Bonnefoy V."/>
            <person name="Bruneel O."/>
            <person name="Chandler M."/>
            <person name="Cleiss J."/>
            <person name="Duran R."/>
            <person name="Elbaz-Poulichet F."/>
            <person name="Fonknechten N."/>
            <person name="Lauga B."/>
            <person name="Mornico D."/>
            <person name="Ortet P."/>
            <person name="Schaeffer C."/>
            <person name="Siguier P."/>
            <person name="Alexander Thil Smith A."/>
            <person name="Van Dorsselaer A."/>
            <person name="Weissenbach J."/>
            <person name="Medigue C."/>
            <person name="Le Paslier D."/>
        </authorList>
    </citation>
    <scope>NUCLEOTIDE SEQUENCE</scope>
</reference>
<comment type="cofactor">
    <cofactor evidence="1">
        <name>Mg(2+)</name>
        <dbReference type="ChEBI" id="CHEBI:18420"/>
    </cofactor>
</comment>
<dbReference type="GO" id="GO:0009117">
    <property type="term" value="P:nucleotide metabolic process"/>
    <property type="evidence" value="ECO:0007669"/>
    <property type="project" value="UniProtKB-KW"/>
</dbReference>
<dbReference type="EMBL" id="CABL01000002">
    <property type="protein sequence ID" value="CBH74622.1"/>
    <property type="molecule type" value="Genomic_DNA"/>
</dbReference>
<dbReference type="InterPro" id="IPR002637">
    <property type="entry name" value="RdgB/HAM1"/>
</dbReference>
<keyword evidence="6 17" id="KW-0378">Hydrolase</keyword>
<dbReference type="InterPro" id="IPR020922">
    <property type="entry name" value="dITP/XTP_pyrophosphatase"/>
</dbReference>
<comment type="similarity">
    <text evidence="2">Belongs to the HAM1 NTPase family.</text>
</comment>
<evidence type="ECO:0000256" key="12">
    <source>
        <dbReference type="ARBA" id="ARBA00071289"/>
    </source>
</evidence>
<evidence type="ECO:0000256" key="10">
    <source>
        <dbReference type="ARBA" id="ARBA00052017"/>
    </source>
</evidence>
<evidence type="ECO:0000256" key="13">
    <source>
        <dbReference type="ARBA" id="ARBA00075987"/>
    </source>
</evidence>
<evidence type="ECO:0000256" key="4">
    <source>
        <dbReference type="ARBA" id="ARBA00022723"/>
    </source>
</evidence>
<dbReference type="HAMAP" id="MF_01405">
    <property type="entry name" value="Non_canon_purine_NTPase"/>
    <property type="match status" value="1"/>
</dbReference>
<evidence type="ECO:0000256" key="8">
    <source>
        <dbReference type="ARBA" id="ARBA00023080"/>
    </source>
</evidence>
<accession>E6PDT7</accession>
<dbReference type="GO" id="GO:0009146">
    <property type="term" value="P:purine nucleoside triphosphate catabolic process"/>
    <property type="evidence" value="ECO:0007669"/>
    <property type="project" value="UniProtKB-ARBA"/>
</dbReference>
<dbReference type="PANTHER" id="PTHR11067">
    <property type="entry name" value="INOSINE TRIPHOSPHATE PYROPHOSPHATASE/HAM1 PROTEIN"/>
    <property type="match status" value="1"/>
</dbReference>
<evidence type="ECO:0000256" key="2">
    <source>
        <dbReference type="ARBA" id="ARBA00008023"/>
    </source>
</evidence>
<comment type="caution">
    <text evidence="17">The sequence shown here is derived from an EMBL/GenBank/DDBJ whole genome shotgun (WGS) entry which is preliminary data.</text>
</comment>
<evidence type="ECO:0000256" key="9">
    <source>
        <dbReference type="ARBA" id="ARBA00051875"/>
    </source>
</evidence>
<evidence type="ECO:0000256" key="7">
    <source>
        <dbReference type="ARBA" id="ARBA00022842"/>
    </source>
</evidence>
<protein>
    <recommendedName>
        <fullName evidence="12">dITP/XTP pyrophosphatase</fullName>
        <ecNumber evidence="11">3.6.1.66</ecNumber>
    </recommendedName>
    <alternativeName>
        <fullName evidence="13">Non-canonical purine NTP pyrophosphatase</fullName>
    </alternativeName>
    <alternativeName>
        <fullName evidence="14">Non-standard purine NTP pyrophosphatase</fullName>
    </alternativeName>
    <alternativeName>
        <fullName evidence="16">Nucleoside-triphosphate diphosphatase</fullName>
    </alternativeName>
    <alternativeName>
        <fullName evidence="15">Nucleoside-triphosphate pyrophosphatase</fullName>
    </alternativeName>
</protein>
<evidence type="ECO:0000256" key="1">
    <source>
        <dbReference type="ARBA" id="ARBA00001946"/>
    </source>
</evidence>
<evidence type="ECO:0000256" key="15">
    <source>
        <dbReference type="ARBA" id="ARBA00083186"/>
    </source>
</evidence>
<evidence type="ECO:0000256" key="11">
    <source>
        <dbReference type="ARBA" id="ARBA00066468"/>
    </source>
</evidence>
<keyword evidence="7" id="KW-0460">Magnesium</keyword>
<dbReference type="Gene3D" id="3.90.950.10">
    <property type="match status" value="1"/>
</dbReference>
<dbReference type="CDD" id="cd00515">
    <property type="entry name" value="HAM1"/>
    <property type="match status" value="1"/>
</dbReference>
<dbReference type="AlphaFoldDB" id="E6PDT7"/>
<dbReference type="GO" id="GO:0017111">
    <property type="term" value="F:ribonucleoside triphosphate phosphatase activity"/>
    <property type="evidence" value="ECO:0007669"/>
    <property type="project" value="InterPro"/>
</dbReference>